<reference evidence="1" key="1">
    <citation type="submission" date="2020-01" db="EMBL/GenBank/DDBJ databases">
        <authorList>
            <consortium name="DOE Joint Genome Institute"/>
            <person name="Haridas S."/>
            <person name="Albert R."/>
            <person name="Binder M."/>
            <person name="Bloem J."/>
            <person name="Labutti K."/>
            <person name="Salamov A."/>
            <person name="Andreopoulos B."/>
            <person name="Baker S.E."/>
            <person name="Barry K."/>
            <person name="Bills G."/>
            <person name="Bluhm B.H."/>
            <person name="Cannon C."/>
            <person name="Castanera R."/>
            <person name="Culley D.E."/>
            <person name="Daum C."/>
            <person name="Ezra D."/>
            <person name="Gonzalez J.B."/>
            <person name="Henrissat B."/>
            <person name="Kuo A."/>
            <person name="Liang C."/>
            <person name="Lipzen A."/>
            <person name="Lutzoni F."/>
            <person name="Magnuson J."/>
            <person name="Mondo S."/>
            <person name="Nolan M."/>
            <person name="Ohm R."/>
            <person name="Pangilinan J."/>
            <person name="Park H.-J."/>
            <person name="Ramirez L."/>
            <person name="Alfaro M."/>
            <person name="Sun H."/>
            <person name="Tritt A."/>
            <person name="Yoshinaga Y."/>
            <person name="Zwiers L.-H."/>
            <person name="Turgeon B.G."/>
            <person name="Goodwin S.B."/>
            <person name="Spatafora J.W."/>
            <person name="Crous P.W."/>
            <person name="Grigoriev I.V."/>
        </authorList>
    </citation>
    <scope>NUCLEOTIDE SEQUENCE</scope>
    <source>
        <strain evidence="1">CBS 394.84</strain>
    </source>
</reference>
<dbReference type="EMBL" id="ML976616">
    <property type="protein sequence ID" value="KAF1844932.1"/>
    <property type="molecule type" value="Genomic_DNA"/>
</dbReference>
<accession>A0A9P4GGH8</accession>
<dbReference type="RefSeq" id="XP_040787495.1">
    <property type="nucleotide sequence ID" value="XM_040926488.1"/>
</dbReference>
<dbReference type="AlphaFoldDB" id="A0A9P4GGH8"/>
<dbReference type="GeneID" id="63843739"/>
<sequence length="172" mass="19688">MFSSAVLLCIRYPFVALVRSHIFQFRIAAAAKCKLGAGCIPKMYFEMQVQTSHRGVYKGWGQSEVDRPVVKVNRARMCKGEYSKLLPAAENRSTFTIIARTWLRMPNQSSDSDFTLRSFHDAHLARPRLHTPIAIPNRIPHRTGRVKHPQYILHMRSHVFLEYSLSGSATFV</sequence>
<gene>
    <name evidence="1" type="ORF">K460DRAFT_100701</name>
</gene>
<comment type="caution">
    <text evidence="1">The sequence shown here is derived from an EMBL/GenBank/DDBJ whole genome shotgun (WGS) entry which is preliminary data.</text>
</comment>
<evidence type="ECO:0000313" key="1">
    <source>
        <dbReference type="EMBL" id="KAF1844932.1"/>
    </source>
</evidence>
<organism evidence="1 2">
    <name type="scientific">Cucurbitaria berberidis CBS 394.84</name>
    <dbReference type="NCBI Taxonomy" id="1168544"/>
    <lineage>
        <taxon>Eukaryota</taxon>
        <taxon>Fungi</taxon>
        <taxon>Dikarya</taxon>
        <taxon>Ascomycota</taxon>
        <taxon>Pezizomycotina</taxon>
        <taxon>Dothideomycetes</taxon>
        <taxon>Pleosporomycetidae</taxon>
        <taxon>Pleosporales</taxon>
        <taxon>Pleosporineae</taxon>
        <taxon>Cucurbitariaceae</taxon>
        <taxon>Cucurbitaria</taxon>
    </lineage>
</organism>
<proteinExistence type="predicted"/>
<evidence type="ECO:0000313" key="2">
    <source>
        <dbReference type="Proteomes" id="UP000800039"/>
    </source>
</evidence>
<keyword evidence="2" id="KW-1185">Reference proteome</keyword>
<protein>
    <submittedName>
        <fullName evidence="1">Uncharacterized protein</fullName>
    </submittedName>
</protein>
<dbReference type="Proteomes" id="UP000800039">
    <property type="component" value="Unassembled WGS sequence"/>
</dbReference>
<name>A0A9P4GGH8_9PLEO</name>